<dbReference type="OrthoDB" id="2106730at2759"/>
<dbReference type="VEuPathDB" id="TrichDB:TVAGG3_0242590"/>
<evidence type="ECO:0000313" key="2">
    <source>
        <dbReference type="EMBL" id="EAY07833.1"/>
    </source>
</evidence>
<dbReference type="InterPro" id="IPR004785">
    <property type="entry name" value="RpiB"/>
</dbReference>
<dbReference type="PANTHER" id="PTHR30345:SF0">
    <property type="entry name" value="DNA DAMAGE-REPAIR_TOLERATION PROTEIN DRT102"/>
    <property type="match status" value="1"/>
</dbReference>
<sequence length="144" mass="15506">MKVVVGCDHGGFALKQTVIDTIKSLGHEVIDVGTNSTESVDYPDYAQKAAHEIQSGNAQFGVLICGTGIGISIAANKCKGIRCALCHEHLTAELCRQHNNANIVAMGARIIGPETAIDIVKTFLTTNFLGDRHERRVCKIMSLE</sequence>
<dbReference type="NCBIfam" id="NF004051">
    <property type="entry name" value="PRK05571.1"/>
    <property type="match status" value="1"/>
</dbReference>
<organism evidence="2 3">
    <name type="scientific">Trichomonas vaginalis (strain ATCC PRA-98 / G3)</name>
    <dbReference type="NCBI Taxonomy" id="412133"/>
    <lineage>
        <taxon>Eukaryota</taxon>
        <taxon>Metamonada</taxon>
        <taxon>Parabasalia</taxon>
        <taxon>Trichomonadida</taxon>
        <taxon>Trichomonadidae</taxon>
        <taxon>Trichomonas</taxon>
    </lineage>
</organism>
<dbReference type="InParanoid" id="A2EHN7"/>
<dbReference type="RefSeq" id="XP_001320056.1">
    <property type="nucleotide sequence ID" value="XM_001320021.1"/>
</dbReference>
<reference evidence="2" key="1">
    <citation type="submission" date="2006-10" db="EMBL/GenBank/DDBJ databases">
        <authorList>
            <person name="Amadeo P."/>
            <person name="Zhao Q."/>
            <person name="Wortman J."/>
            <person name="Fraser-Liggett C."/>
            <person name="Carlton J."/>
        </authorList>
    </citation>
    <scope>NUCLEOTIDE SEQUENCE</scope>
    <source>
        <strain evidence="2">G3</strain>
    </source>
</reference>
<keyword evidence="3" id="KW-1185">Reference proteome</keyword>
<evidence type="ECO:0000313" key="3">
    <source>
        <dbReference type="Proteomes" id="UP000001542"/>
    </source>
</evidence>
<dbReference type="AlphaFoldDB" id="A2EHN7"/>
<evidence type="ECO:0000256" key="1">
    <source>
        <dbReference type="ARBA" id="ARBA00023235"/>
    </source>
</evidence>
<dbReference type="NCBIfam" id="TIGR01120">
    <property type="entry name" value="rpiB"/>
    <property type="match status" value="1"/>
</dbReference>
<dbReference type="SUPFAM" id="SSF89623">
    <property type="entry name" value="Ribose/Galactose isomerase RpiB/AlsB"/>
    <property type="match status" value="1"/>
</dbReference>
<dbReference type="Pfam" id="PF02502">
    <property type="entry name" value="LacAB_rpiB"/>
    <property type="match status" value="1"/>
</dbReference>
<dbReference type="InterPro" id="IPR003500">
    <property type="entry name" value="RpiB_LacA_LacB"/>
</dbReference>
<dbReference type="NCBIfam" id="TIGR00689">
    <property type="entry name" value="rpiB_lacA_lacB"/>
    <property type="match status" value="1"/>
</dbReference>
<dbReference type="PIRSF" id="PIRSF005384">
    <property type="entry name" value="RpiB_LacA_B"/>
    <property type="match status" value="1"/>
</dbReference>
<name>A2EHN7_TRIV3</name>
<accession>A2EHN7</accession>
<reference evidence="2" key="2">
    <citation type="journal article" date="2007" name="Science">
        <title>Draft genome sequence of the sexually transmitted pathogen Trichomonas vaginalis.</title>
        <authorList>
            <person name="Carlton J.M."/>
            <person name="Hirt R.P."/>
            <person name="Silva J.C."/>
            <person name="Delcher A.L."/>
            <person name="Schatz M."/>
            <person name="Zhao Q."/>
            <person name="Wortman J.R."/>
            <person name="Bidwell S.L."/>
            <person name="Alsmark U.C.M."/>
            <person name="Besteiro S."/>
            <person name="Sicheritz-Ponten T."/>
            <person name="Noel C.J."/>
            <person name="Dacks J.B."/>
            <person name="Foster P.G."/>
            <person name="Simillion C."/>
            <person name="Van de Peer Y."/>
            <person name="Miranda-Saavedra D."/>
            <person name="Barton G.J."/>
            <person name="Westrop G.D."/>
            <person name="Mueller S."/>
            <person name="Dessi D."/>
            <person name="Fiori P.L."/>
            <person name="Ren Q."/>
            <person name="Paulsen I."/>
            <person name="Zhang H."/>
            <person name="Bastida-Corcuera F.D."/>
            <person name="Simoes-Barbosa A."/>
            <person name="Brown M.T."/>
            <person name="Hayes R.D."/>
            <person name="Mukherjee M."/>
            <person name="Okumura C.Y."/>
            <person name="Schneider R."/>
            <person name="Smith A.J."/>
            <person name="Vanacova S."/>
            <person name="Villalvazo M."/>
            <person name="Haas B.J."/>
            <person name="Pertea M."/>
            <person name="Feldblyum T.V."/>
            <person name="Utterback T.R."/>
            <person name="Shu C.L."/>
            <person name="Osoegawa K."/>
            <person name="de Jong P.J."/>
            <person name="Hrdy I."/>
            <person name="Horvathova L."/>
            <person name="Zubacova Z."/>
            <person name="Dolezal P."/>
            <person name="Malik S.B."/>
            <person name="Logsdon J.M. Jr."/>
            <person name="Henze K."/>
            <person name="Gupta A."/>
            <person name="Wang C.C."/>
            <person name="Dunne R.L."/>
            <person name="Upcroft J.A."/>
            <person name="Upcroft P."/>
            <person name="White O."/>
            <person name="Salzberg S.L."/>
            <person name="Tang P."/>
            <person name="Chiu C.-H."/>
            <person name="Lee Y.-S."/>
            <person name="Embley T.M."/>
            <person name="Coombs G.H."/>
            <person name="Mottram J.C."/>
            <person name="Tachezy J."/>
            <person name="Fraser-Liggett C.M."/>
            <person name="Johnson P.J."/>
        </authorList>
    </citation>
    <scope>NUCLEOTIDE SEQUENCE [LARGE SCALE GENOMIC DNA]</scope>
    <source>
        <strain evidence="2">G3</strain>
    </source>
</reference>
<protein>
    <submittedName>
        <fullName evidence="2">Ribose 5-phosphate isomerase B family protein</fullName>
    </submittedName>
</protein>
<dbReference type="EMBL" id="DS113391">
    <property type="protein sequence ID" value="EAY07833.1"/>
    <property type="molecule type" value="Genomic_DNA"/>
</dbReference>
<keyword evidence="1 2" id="KW-0413">Isomerase</keyword>
<dbReference type="STRING" id="5722.A2EHN7"/>
<proteinExistence type="predicted"/>
<dbReference type="VEuPathDB" id="TrichDB:TVAG_312320"/>
<dbReference type="SMR" id="A2EHN7"/>
<gene>
    <name evidence="2" type="ORF">TVAG_312320</name>
</gene>
<dbReference type="GO" id="GO:0005975">
    <property type="term" value="P:carbohydrate metabolic process"/>
    <property type="evidence" value="ECO:0007669"/>
    <property type="project" value="InterPro"/>
</dbReference>
<dbReference type="KEGG" id="tva:4765728"/>
<dbReference type="Proteomes" id="UP000001542">
    <property type="component" value="Unassembled WGS sequence"/>
</dbReference>
<dbReference type="Gene3D" id="3.40.1400.10">
    <property type="entry name" value="Sugar-phosphate isomerase, RpiB/LacA/LacB"/>
    <property type="match status" value="1"/>
</dbReference>
<dbReference type="GO" id="GO:0016853">
    <property type="term" value="F:isomerase activity"/>
    <property type="evidence" value="ECO:0000318"/>
    <property type="project" value="GO_Central"/>
</dbReference>
<dbReference type="eggNOG" id="ENOG502S47V">
    <property type="taxonomic scope" value="Eukaryota"/>
</dbReference>
<dbReference type="OMA" id="VREWLTY"/>
<dbReference type="PANTHER" id="PTHR30345">
    <property type="entry name" value="RIBOSE-5-PHOSPHATE ISOMERASE B"/>
    <property type="match status" value="1"/>
</dbReference>
<dbReference type="InterPro" id="IPR036569">
    <property type="entry name" value="RpiB_LacA_LacB_sf"/>
</dbReference>